<keyword evidence="3" id="KW-1185">Reference proteome</keyword>
<accession>A0ABT9CCL9</accession>
<dbReference type="InterPro" id="IPR053140">
    <property type="entry name" value="GDSL_Rv0518-like"/>
</dbReference>
<protein>
    <submittedName>
        <fullName evidence="2">SGNH/GDSL hydrolase family protein</fullName>
        <ecNumber evidence="2">3.1.-.-</ecNumber>
    </submittedName>
</protein>
<dbReference type="InterPro" id="IPR013830">
    <property type="entry name" value="SGNH_hydro"/>
</dbReference>
<evidence type="ECO:0000259" key="1">
    <source>
        <dbReference type="Pfam" id="PF13472"/>
    </source>
</evidence>
<dbReference type="Pfam" id="PF13472">
    <property type="entry name" value="Lipase_GDSL_2"/>
    <property type="match status" value="1"/>
</dbReference>
<dbReference type="InterPro" id="IPR036514">
    <property type="entry name" value="SGNH_hydro_sf"/>
</dbReference>
<evidence type="ECO:0000313" key="2">
    <source>
        <dbReference type="EMBL" id="MDO7907010.1"/>
    </source>
</evidence>
<dbReference type="SUPFAM" id="SSF52266">
    <property type="entry name" value="SGNH hydrolase"/>
    <property type="match status" value="1"/>
</dbReference>
<comment type="caution">
    <text evidence="2">The sequence shown here is derived from an EMBL/GenBank/DDBJ whole genome shotgun (WGS) entry which is preliminary data.</text>
</comment>
<keyword evidence="2" id="KW-0378">Hydrolase</keyword>
<sequence length="398" mass="43156">MTESGSTGAQQALDLRNSGYTSAVLLSTAANFIMNRGEAATYTYRIYLKPRAYGQLKLKLWHSNAVDSTWDQGADALGGEPGGDWRIEAAYLSDGGMEPDGQVVEGSAVPVTFGGEAGRQVLPAERWWSDTVHIEIPEGHYLCLSWTLSTVSSGKSYPYNVEQMLATGFEAPGNRAGQSSADGFVRSENRLVLPSFIGYQATVQKQMVFFGDSITQGVRTAKDQYQYWAAEIAAGLGTDYGHWNIGSGWGRAYDAADGGPWLYKAMQGDEVVIALGVNDLDIGQRTAGQLLDSLQRIVTAIRSQHAEGSIVLCTVPPFNFEGEKEAAWREVNAAIRSGQITGVDRIFDLAAVLSLPVPAEHRLQPRYMSSEYDPHPNGKAGQDVAAAFLAWYQDAADH</sequence>
<feature type="domain" description="SGNH hydrolase-type esterase" evidence="1">
    <location>
        <begin position="209"/>
        <end position="379"/>
    </location>
</feature>
<dbReference type="PANTHER" id="PTHR43784:SF2">
    <property type="entry name" value="GDSL-LIKE LIPASE_ACYLHYDROLASE, PUTATIVE (AFU_ORTHOLOGUE AFUA_2G00820)-RELATED"/>
    <property type="match status" value="1"/>
</dbReference>
<gene>
    <name evidence="2" type="ORF">Q5741_11345</name>
</gene>
<dbReference type="EMBL" id="JAUQTB010000005">
    <property type="protein sequence ID" value="MDO7907010.1"/>
    <property type="molecule type" value="Genomic_DNA"/>
</dbReference>
<proteinExistence type="predicted"/>
<dbReference type="GO" id="GO:0016787">
    <property type="term" value="F:hydrolase activity"/>
    <property type="evidence" value="ECO:0007669"/>
    <property type="project" value="UniProtKB-KW"/>
</dbReference>
<dbReference type="PANTHER" id="PTHR43784">
    <property type="entry name" value="GDSL-LIKE LIPASE/ACYLHYDROLASE, PUTATIVE (AFU_ORTHOLOGUE AFUA_2G00820)-RELATED"/>
    <property type="match status" value="1"/>
</dbReference>
<dbReference type="Proteomes" id="UP001240171">
    <property type="component" value="Unassembled WGS sequence"/>
</dbReference>
<dbReference type="RefSeq" id="WP_305024210.1">
    <property type="nucleotide sequence ID" value="NZ_JAUQTB010000005.1"/>
</dbReference>
<reference evidence="2 3" key="1">
    <citation type="submission" date="2023-07" db="EMBL/GenBank/DDBJ databases">
        <title>Paenibacillus sp. JX-17 nov. isolated from soil.</title>
        <authorList>
            <person name="Wan Y."/>
            <person name="Liu B."/>
        </authorList>
    </citation>
    <scope>NUCLEOTIDE SEQUENCE [LARGE SCALE GENOMIC DNA]</scope>
    <source>
        <strain evidence="2 3">JX-17</strain>
    </source>
</reference>
<dbReference type="EC" id="3.1.-.-" evidence="2"/>
<dbReference type="Gene3D" id="3.40.50.1110">
    <property type="entry name" value="SGNH hydrolase"/>
    <property type="match status" value="1"/>
</dbReference>
<organism evidence="2 3">
    <name type="scientific">Paenibacillus lacisoli</name>
    <dbReference type="NCBI Taxonomy" id="3064525"/>
    <lineage>
        <taxon>Bacteria</taxon>
        <taxon>Bacillati</taxon>
        <taxon>Bacillota</taxon>
        <taxon>Bacilli</taxon>
        <taxon>Bacillales</taxon>
        <taxon>Paenibacillaceae</taxon>
        <taxon>Paenibacillus</taxon>
    </lineage>
</organism>
<evidence type="ECO:0000313" key="3">
    <source>
        <dbReference type="Proteomes" id="UP001240171"/>
    </source>
</evidence>
<name>A0ABT9CCL9_9BACL</name>